<dbReference type="AlphaFoldDB" id="A0AAU7DPR7"/>
<protein>
    <recommendedName>
        <fullName evidence="3">MetA-pathway of phenol degradation</fullName>
    </recommendedName>
</protein>
<proteinExistence type="predicted"/>
<feature type="signal peptide" evidence="1">
    <location>
        <begin position="1"/>
        <end position="22"/>
    </location>
</feature>
<feature type="chain" id="PRO_5043974986" description="MetA-pathway of phenol degradation" evidence="1">
    <location>
        <begin position="23"/>
        <end position="277"/>
    </location>
</feature>
<accession>A0AAU7DPR7</accession>
<evidence type="ECO:0000313" key="2">
    <source>
        <dbReference type="EMBL" id="XBH19287.1"/>
    </source>
</evidence>
<gene>
    <name evidence="2" type="ORF">P8935_08200</name>
</gene>
<evidence type="ECO:0008006" key="3">
    <source>
        <dbReference type="Google" id="ProtNLM"/>
    </source>
</evidence>
<keyword evidence="1" id="KW-0732">Signal</keyword>
<reference evidence="2" key="1">
    <citation type="submission" date="2023-03" db="EMBL/GenBank/DDBJ databases">
        <title>Edaphobacter sp.</title>
        <authorList>
            <person name="Huber K.J."/>
            <person name="Papendorf J."/>
            <person name="Pilke C."/>
            <person name="Bunk B."/>
            <person name="Sproeer C."/>
            <person name="Pester M."/>
        </authorList>
    </citation>
    <scope>NUCLEOTIDE SEQUENCE</scope>
    <source>
        <strain evidence="2">DSM 110680</strain>
    </source>
</reference>
<evidence type="ECO:0000256" key="1">
    <source>
        <dbReference type="SAM" id="SignalP"/>
    </source>
</evidence>
<organism evidence="2">
    <name type="scientific">Telmatobacter sp. DSM 110680</name>
    <dbReference type="NCBI Taxonomy" id="3036704"/>
    <lineage>
        <taxon>Bacteria</taxon>
        <taxon>Pseudomonadati</taxon>
        <taxon>Acidobacteriota</taxon>
        <taxon>Terriglobia</taxon>
        <taxon>Terriglobales</taxon>
        <taxon>Acidobacteriaceae</taxon>
        <taxon>Telmatobacter</taxon>
    </lineage>
</organism>
<dbReference type="RefSeq" id="WP_348264503.1">
    <property type="nucleotide sequence ID" value="NZ_CP121196.1"/>
</dbReference>
<dbReference type="EMBL" id="CP121196">
    <property type="protein sequence ID" value="XBH19287.1"/>
    <property type="molecule type" value="Genomic_DNA"/>
</dbReference>
<name>A0AAU7DPR7_9BACT</name>
<sequence length="277" mass="30109">MRFARLISAVLLTSLLTAGAMAVRAQATFREHNSAMASLQPTLITPLIAPDPRLVQYDRFSVSHSFTAAGSETVNYGNGKGGGVIVGNRFEFDFIPPPYIQHNSDADDGFGDISALAKFRIASGNAESGNFDVAAVLSHCFATGSNKNGSMTDSFSPALTAGFAFRRRFDVISSLGSTMPTGKIHTQGRSIAWNALAQTRATPHIWFEVENNASFYFAGSHDGKMQNFVLPAAFYVVRPKSWKPTHPYFIVDAGMQIATSGFHTYNHNLITEARLLF</sequence>